<keyword evidence="7" id="KW-1185">Reference proteome</keyword>
<dbReference type="GO" id="GO:0016538">
    <property type="term" value="F:cyclin-dependent protein serine/threonine kinase regulator activity"/>
    <property type="evidence" value="ECO:0007669"/>
    <property type="project" value="InterPro"/>
</dbReference>
<reference evidence="5" key="2">
    <citation type="submission" date="2024-04" db="EMBL/GenBank/DDBJ databases">
        <authorList>
            <person name="Chen Y."/>
            <person name="Shah S."/>
            <person name="Dougan E. K."/>
            <person name="Thang M."/>
            <person name="Chan C."/>
        </authorList>
    </citation>
    <scope>NUCLEOTIDE SEQUENCE [LARGE SCALE GENOMIC DNA]</scope>
</reference>
<evidence type="ECO:0000256" key="1">
    <source>
        <dbReference type="RuleBase" id="RU000383"/>
    </source>
</evidence>
<dbReference type="InterPro" id="IPR043198">
    <property type="entry name" value="Cyclin/Ssn8"/>
</dbReference>
<dbReference type="EMBL" id="CAMXCT030005001">
    <property type="protein sequence ID" value="CAL4798350.1"/>
    <property type="molecule type" value="Genomic_DNA"/>
</dbReference>
<feature type="domain" description="Cyclin-like" evidence="3">
    <location>
        <begin position="594"/>
        <end position="679"/>
    </location>
</feature>
<organism evidence="4">
    <name type="scientific">Cladocopium goreaui</name>
    <dbReference type="NCBI Taxonomy" id="2562237"/>
    <lineage>
        <taxon>Eukaryota</taxon>
        <taxon>Sar</taxon>
        <taxon>Alveolata</taxon>
        <taxon>Dinophyceae</taxon>
        <taxon>Suessiales</taxon>
        <taxon>Symbiodiniaceae</taxon>
        <taxon>Cladocopium</taxon>
    </lineage>
</organism>
<dbReference type="InterPro" id="IPR036188">
    <property type="entry name" value="FAD/NAD-bd_sf"/>
</dbReference>
<proteinExistence type="inferred from homology"/>
<dbReference type="Proteomes" id="UP001152797">
    <property type="component" value="Unassembled WGS sequence"/>
</dbReference>
<dbReference type="Pfam" id="PF00134">
    <property type="entry name" value="Cyclin_N"/>
    <property type="match status" value="1"/>
</dbReference>
<dbReference type="PANTHER" id="PTHR10026">
    <property type="entry name" value="CYCLIN"/>
    <property type="match status" value="1"/>
</dbReference>
<dbReference type="GO" id="GO:0006357">
    <property type="term" value="P:regulation of transcription by RNA polymerase II"/>
    <property type="evidence" value="ECO:0007669"/>
    <property type="project" value="InterPro"/>
</dbReference>
<feature type="region of interest" description="Disordered" evidence="2">
    <location>
        <begin position="748"/>
        <end position="819"/>
    </location>
</feature>
<evidence type="ECO:0000313" key="4">
    <source>
        <dbReference type="EMBL" id="CAI4011038.1"/>
    </source>
</evidence>
<evidence type="ECO:0000313" key="6">
    <source>
        <dbReference type="EMBL" id="CAL4798350.1"/>
    </source>
</evidence>
<accession>A0A9P1GFD3</accession>
<feature type="region of interest" description="Disordered" evidence="2">
    <location>
        <begin position="696"/>
        <end position="724"/>
    </location>
</feature>
<dbReference type="EMBL" id="CAMXCT010005001">
    <property type="protein sequence ID" value="CAI4011038.1"/>
    <property type="molecule type" value="Genomic_DNA"/>
</dbReference>
<dbReference type="SUPFAM" id="SSF47954">
    <property type="entry name" value="Cyclin-like"/>
    <property type="match status" value="2"/>
</dbReference>
<dbReference type="Gene3D" id="1.10.472.10">
    <property type="entry name" value="Cyclin-like"/>
    <property type="match status" value="2"/>
</dbReference>
<dbReference type="Gene3D" id="3.50.50.60">
    <property type="entry name" value="FAD/NAD(P)-binding domain"/>
    <property type="match status" value="1"/>
</dbReference>
<evidence type="ECO:0000313" key="5">
    <source>
        <dbReference type="EMBL" id="CAL1164413.1"/>
    </source>
</evidence>
<feature type="region of interest" description="Disordered" evidence="2">
    <location>
        <begin position="433"/>
        <end position="456"/>
    </location>
</feature>
<dbReference type="EMBL" id="CAMXCT020005001">
    <property type="protein sequence ID" value="CAL1164413.1"/>
    <property type="molecule type" value="Genomic_DNA"/>
</dbReference>
<reference evidence="4" key="1">
    <citation type="submission" date="2022-10" db="EMBL/GenBank/DDBJ databases">
        <authorList>
            <person name="Chen Y."/>
            <person name="Dougan E. K."/>
            <person name="Chan C."/>
            <person name="Rhodes N."/>
            <person name="Thang M."/>
        </authorList>
    </citation>
    <scope>NUCLEOTIDE SEQUENCE</scope>
</reference>
<gene>
    <name evidence="4" type="ORF">C1SCF055_LOCUS36243</name>
</gene>
<dbReference type="CDD" id="cd20532">
    <property type="entry name" value="CYCLIN_CCNL_rpt1"/>
    <property type="match status" value="1"/>
</dbReference>
<dbReference type="InterPro" id="IPR013763">
    <property type="entry name" value="Cyclin-like_dom"/>
</dbReference>
<comment type="caution">
    <text evidence="4">The sequence shown here is derived from an EMBL/GenBank/DDBJ whole genome shotgun (WGS) entry which is preliminary data.</text>
</comment>
<evidence type="ECO:0000313" key="7">
    <source>
        <dbReference type="Proteomes" id="UP001152797"/>
    </source>
</evidence>
<keyword evidence="1" id="KW-0195">Cyclin</keyword>
<name>A0A9P1GFD3_9DINO</name>
<evidence type="ECO:0000256" key="2">
    <source>
        <dbReference type="SAM" id="MobiDB-lite"/>
    </source>
</evidence>
<dbReference type="InterPro" id="IPR006671">
    <property type="entry name" value="Cyclin_N"/>
</dbReference>
<feature type="compositionally biased region" description="Basic and acidic residues" evidence="2">
    <location>
        <begin position="751"/>
        <end position="772"/>
    </location>
</feature>
<dbReference type="SUPFAM" id="SSF51905">
    <property type="entry name" value="FAD/NAD(P)-binding domain"/>
    <property type="match status" value="1"/>
</dbReference>
<sequence>MALALPVAGDMPKWWLEDLKKQPKSTTDAICEVRIMGTDEMMTLPVKQSTTVFEVKSFVAMKLGIDPGNLIMVMKGGCSWRVQADCEEVARKVFLKGIKSFTRAKHKWPNPIAIIGTGHAGLRQAMWFLKHKEYNFVVYDRKAQVGGTSWLDQANTTSKLQTELGTYHLQYDEDNPVPKNMNTWPSTDELIKHFQEVAEEYGIMPYTKMCTNVQEMVIKSGTRQEQAAEMSASGQNWSTQTYTLTLEPTDGTGDGRGDNIGATGEPCFKVDHSAVIMYPGNLTLPKHYELKGKENFQGPISYAIMNDFDYNETTGKRIGILGHGAFAVENLRTCLEYSSKQVYMICRRKNLSCPRVVSWFINQSVNPLSGPLTMRSFMPAYNLIGFDPWVRQLMPQIFNYWTRLVALMADKTLGGVHGRNGIGLERMLKKNTGSDQKKTWDGQGPPSREDGIDEDSEDQLRRFGANLIQRAGVLLRLPQLSVATASGLFQRFYFRKSFAEFEVRALAMASLTLASKLLEHPRKVVDVIQVFYKLKMREAQEQDGSASFAGMPTPLLDPTKKEFHDAKKELLSAERNILRELGFEVHLLLDHPHRYAIEYIEHLQRPAELTQKVWNYLNDALQTSLCCAHQPRNIAGASLVLASKELGVNLPSKPPWWETFGVQIKDAELIANEMEELYQKKRPEYIEIPRRKREVFEPMTPFPSPPSGPGKSPSEEDDHVDGETSLARQDSNIDLEGLEEAMAQSVAALARAKEGSPQRERPGEDKKEKLVENKLAQEQPQNAQHERSAKDRKKRDRQSEGSQSPKRKNAKKPEAAKKNSLKVQISPALLRLDPHLFCWFGMARMVPMISDGSEVEKKEVIWCRRVTITQKSRFGIGDVYFLAVSMGICEVIEDEIKRVSTSSIHLESGRRVEVDVILKLYGFNGNFDVDRLMNVKSMTGFWVDEDFRRYLIAEPIGVNATNFGGTSFSPGVRVWVDYVAHFLWYPKDWAYLRDCGLLPKHSAEEEIDRPAYVIDARHGTQTSMAIGSTTPAIGESQMVRSQVGHHSQTPSLAPELGLCQAAKTA</sequence>
<comment type="similarity">
    <text evidence="1">Belongs to the cyclin family.</text>
</comment>
<dbReference type="AlphaFoldDB" id="A0A9P1GFD3"/>
<dbReference type="OrthoDB" id="74360at2759"/>
<dbReference type="InterPro" id="IPR036915">
    <property type="entry name" value="Cyclin-like_sf"/>
</dbReference>
<dbReference type="SMART" id="SM00385">
    <property type="entry name" value="CYCLIN"/>
    <property type="match status" value="2"/>
</dbReference>
<evidence type="ECO:0000259" key="3">
    <source>
        <dbReference type="SMART" id="SM00385"/>
    </source>
</evidence>
<protein>
    <submittedName>
        <fullName evidence="6">Cyclin-L1-1 (CycL11) (Arginine-rich cyclin 1) (AtRCY1) (Protein MODIFIER OF SNC1 12)</fullName>
    </submittedName>
</protein>
<feature type="domain" description="Cyclin-like" evidence="3">
    <location>
        <begin position="466"/>
        <end position="579"/>
    </location>
</feature>